<dbReference type="RefSeq" id="WP_216926198.1">
    <property type="nucleotide sequence ID" value="NZ_JAHOPC010000012.1"/>
</dbReference>
<dbReference type="EMBL" id="JAHOPC010000012">
    <property type="protein sequence ID" value="MBU8868073.1"/>
    <property type="molecule type" value="Genomic_DNA"/>
</dbReference>
<name>A0ABS6IB59_9MICC</name>
<organism evidence="1 2">
    <name type="scientific">Paenarthrobacter aromaticivorans</name>
    <dbReference type="NCBI Taxonomy" id="2849150"/>
    <lineage>
        <taxon>Bacteria</taxon>
        <taxon>Bacillati</taxon>
        <taxon>Actinomycetota</taxon>
        <taxon>Actinomycetes</taxon>
        <taxon>Micrococcales</taxon>
        <taxon>Micrococcaceae</taxon>
        <taxon>Paenarthrobacter</taxon>
    </lineage>
</organism>
<dbReference type="Proteomes" id="UP000824166">
    <property type="component" value="Unassembled WGS sequence"/>
</dbReference>
<dbReference type="PANTHER" id="PTHR36503:SF1">
    <property type="entry name" value="BLR2520 PROTEIN"/>
    <property type="match status" value="1"/>
</dbReference>
<keyword evidence="2" id="KW-1185">Reference proteome</keyword>
<evidence type="ECO:0000313" key="2">
    <source>
        <dbReference type="Proteomes" id="UP000824166"/>
    </source>
</evidence>
<comment type="caution">
    <text evidence="1">The sequence shown here is derived from an EMBL/GenBank/DDBJ whole genome shotgun (WGS) entry which is preliminary data.</text>
</comment>
<reference evidence="1 2" key="1">
    <citation type="submission" date="2021-06" db="EMBL/GenBank/DDBJ databases">
        <authorList>
            <person name="Jeong J.W."/>
        </authorList>
    </citation>
    <scope>NUCLEOTIDE SEQUENCE [LARGE SCALE GENOMIC DNA]</scope>
    <source>
        <strain evidence="1 2">MMS21-TAE1-1</strain>
    </source>
</reference>
<gene>
    <name evidence="1" type="ORF">KSW38_17425</name>
</gene>
<proteinExistence type="predicted"/>
<dbReference type="PANTHER" id="PTHR36503">
    <property type="entry name" value="BLR2520 PROTEIN"/>
    <property type="match status" value="1"/>
</dbReference>
<sequence>MAAIESVIIEVVPTTQVAEAFYTDVFNMGGRVQVRSSEAPSAGFRGFTMSLVVSQPATVNGLMDNARDAGATVVKPAAKSLWGYGGVLQAPDGTIWTVASSSKKDSGPANLQIDAMVLQLGVADVAASKQFYLDRGLTLAKSFGSRYVEFDTGSIKLTLNKRSALAKTAGVSPDGTGSHHLLISGDAGTFTDPDGFVWEAPL</sequence>
<evidence type="ECO:0000313" key="1">
    <source>
        <dbReference type="EMBL" id="MBU8868073.1"/>
    </source>
</evidence>
<accession>A0ABS6IB59</accession>
<protein>
    <submittedName>
        <fullName evidence="1">Glyoxalase</fullName>
    </submittedName>
</protein>